<evidence type="ECO:0000256" key="4">
    <source>
        <dbReference type="SAM" id="SignalP"/>
    </source>
</evidence>
<dbReference type="Pfam" id="PF00386">
    <property type="entry name" value="C1q"/>
    <property type="match status" value="1"/>
</dbReference>
<dbReference type="SUPFAM" id="SSF49842">
    <property type="entry name" value="TNF-like"/>
    <property type="match status" value="1"/>
</dbReference>
<keyword evidence="3 4" id="KW-0732">Signal</keyword>
<keyword evidence="7" id="KW-1185">Reference proteome</keyword>
<comment type="subcellular location">
    <subcellularLocation>
        <location evidence="1">Secreted</location>
    </subcellularLocation>
</comment>
<dbReference type="InterPro" id="IPR001073">
    <property type="entry name" value="C1q_dom"/>
</dbReference>
<dbReference type="GO" id="GO:0005615">
    <property type="term" value="C:extracellular space"/>
    <property type="evidence" value="ECO:0007669"/>
    <property type="project" value="TreeGrafter"/>
</dbReference>
<dbReference type="Proteomes" id="UP000789390">
    <property type="component" value="Unassembled WGS sequence"/>
</dbReference>
<dbReference type="PANTHER" id="PTHR22923">
    <property type="entry name" value="CEREBELLIN-RELATED"/>
    <property type="match status" value="1"/>
</dbReference>
<comment type="caution">
    <text evidence="6">The sequence shown here is derived from an EMBL/GenBank/DDBJ whole genome shotgun (WGS) entry which is preliminary data.</text>
</comment>
<evidence type="ECO:0000256" key="3">
    <source>
        <dbReference type="ARBA" id="ARBA00022729"/>
    </source>
</evidence>
<name>A0A8J2WLU1_9CRUS</name>
<keyword evidence="2" id="KW-0964">Secreted</keyword>
<organism evidence="6 7">
    <name type="scientific">Daphnia galeata</name>
    <dbReference type="NCBI Taxonomy" id="27404"/>
    <lineage>
        <taxon>Eukaryota</taxon>
        <taxon>Metazoa</taxon>
        <taxon>Ecdysozoa</taxon>
        <taxon>Arthropoda</taxon>
        <taxon>Crustacea</taxon>
        <taxon>Branchiopoda</taxon>
        <taxon>Diplostraca</taxon>
        <taxon>Cladocera</taxon>
        <taxon>Anomopoda</taxon>
        <taxon>Daphniidae</taxon>
        <taxon>Daphnia</taxon>
    </lineage>
</organism>
<evidence type="ECO:0000313" key="6">
    <source>
        <dbReference type="EMBL" id="CAH0103836.1"/>
    </source>
</evidence>
<dbReference type="Gene3D" id="2.60.120.40">
    <property type="match status" value="1"/>
</dbReference>
<evidence type="ECO:0000256" key="2">
    <source>
        <dbReference type="ARBA" id="ARBA00022525"/>
    </source>
</evidence>
<dbReference type="OrthoDB" id="9889709at2759"/>
<reference evidence="6" key="1">
    <citation type="submission" date="2021-11" db="EMBL/GenBank/DDBJ databases">
        <authorList>
            <person name="Schell T."/>
        </authorList>
    </citation>
    <scope>NUCLEOTIDE SEQUENCE</scope>
    <source>
        <strain evidence="6">M5</strain>
    </source>
</reference>
<gene>
    <name evidence="6" type="ORF">DGAL_LOCUS6511</name>
</gene>
<sequence>MARLALFASLLLTIVCSSDNATLTTVWEKLRIIPNELCSMPYSNFRVNIYEHANNRMETTNPSNKKYFYAPIAVLDHKSAVSFFNNVRKQAEIQFRIEMWNEKVENEVGKYLNKIVGHQVNDHQVQILPLEKVVLTSTIPSTAFYLTTHWLPYQFQKSLQFSLTCFERKVCDQLADEMRTNPDQFNHLKLLFGLTSQASHTEDIIIRIDNIVSKSQMVQNLLQQFDQDTQDVFLTANDEKRLLTETTINILIDTLEDMDVVSSISELEIYNKLKEILISGTINEQSPETWKSVLWNDENYRPDKIADTLNRIFKKLDNETQRNMSELYQNYDIVQNEGIASFRELISTTSSVKTDFFRHGCTSTDDLEKFYQESKNHVEWDGDQFLPKSLTLSKINSTQLRDKQSLQDCSVRVRFSTAVLSIPINFVQHADLTITDEWQNLNVRLASLSRELNETRANFTSELQARTSHMEPIDKIPTSCADLRRIGHIKSGLFLVMGNEMVETVYCNFTKADDFEFQKWIGYVEVKSAPCYFYVQRNYGFDQTETPIPFDREVLNVGGAMNLTSGIFTAARTGKYFFSFTGLAFLPGYSSSRVYINIVLYKESDLIKDYVGRGYSDENNIEDRGYETFSLQSILNLKARDNIWLQINGMSHGVYLSGGAYTHFNGWLLEEEISQSL</sequence>
<feature type="chain" id="PRO_5035214360" description="C1q domain-containing protein" evidence="4">
    <location>
        <begin position="18"/>
        <end position="677"/>
    </location>
</feature>
<dbReference type="InterPro" id="IPR008983">
    <property type="entry name" value="Tumour_necrosis_fac-like_dom"/>
</dbReference>
<feature type="domain" description="C1q" evidence="5">
    <location>
        <begin position="526"/>
        <end position="675"/>
    </location>
</feature>
<dbReference type="InterPro" id="IPR050822">
    <property type="entry name" value="Cerebellin_Synaptic_Org"/>
</dbReference>
<dbReference type="SMART" id="SM00110">
    <property type="entry name" value="C1Q"/>
    <property type="match status" value="1"/>
</dbReference>
<proteinExistence type="predicted"/>
<accession>A0A8J2WLU1</accession>
<dbReference type="PANTHER" id="PTHR22923:SF62">
    <property type="entry name" value="CVP18"/>
    <property type="match status" value="1"/>
</dbReference>
<feature type="signal peptide" evidence="4">
    <location>
        <begin position="1"/>
        <end position="17"/>
    </location>
</feature>
<dbReference type="EMBL" id="CAKKLH010000115">
    <property type="protein sequence ID" value="CAH0103836.1"/>
    <property type="molecule type" value="Genomic_DNA"/>
</dbReference>
<evidence type="ECO:0000313" key="7">
    <source>
        <dbReference type="Proteomes" id="UP000789390"/>
    </source>
</evidence>
<evidence type="ECO:0000259" key="5">
    <source>
        <dbReference type="PROSITE" id="PS50871"/>
    </source>
</evidence>
<dbReference type="AlphaFoldDB" id="A0A8J2WLU1"/>
<dbReference type="PROSITE" id="PS50871">
    <property type="entry name" value="C1Q"/>
    <property type="match status" value="1"/>
</dbReference>
<evidence type="ECO:0000256" key="1">
    <source>
        <dbReference type="ARBA" id="ARBA00004613"/>
    </source>
</evidence>
<protein>
    <recommendedName>
        <fullName evidence="5">C1q domain-containing protein</fullName>
    </recommendedName>
</protein>